<dbReference type="PANTHER" id="PTHR36154">
    <property type="entry name" value="DNA-BINDING TRANSCRIPTIONAL ACTIVATOR ALPA"/>
    <property type="match status" value="1"/>
</dbReference>
<dbReference type="Pfam" id="PF05930">
    <property type="entry name" value="Phage_AlpA"/>
    <property type="match status" value="1"/>
</dbReference>
<feature type="region of interest" description="Disordered" evidence="1">
    <location>
        <begin position="1"/>
        <end position="40"/>
    </location>
</feature>
<sequence>MTQRKARATKPSSSPGGPALGAASNVHRLQQSASTPPVFDPAATLIRMPDLLAMTGLQRATVYKRLKDDPTFPRPVPLSSSTAQGAPVAFVLAEVQAWVRARIEARGAAA</sequence>
<dbReference type="AlphaFoldDB" id="A0A1H0BM94"/>
<name>A0A1H0BM94_9PSED</name>
<accession>A0A1H0BM94</accession>
<dbReference type="EMBL" id="FNIJ01000003">
    <property type="protein sequence ID" value="SDN46728.1"/>
    <property type="molecule type" value="Genomic_DNA"/>
</dbReference>
<organism evidence="2 3">
    <name type="scientific">Pseudomonas jinjuensis</name>
    <dbReference type="NCBI Taxonomy" id="198616"/>
    <lineage>
        <taxon>Bacteria</taxon>
        <taxon>Pseudomonadati</taxon>
        <taxon>Pseudomonadota</taxon>
        <taxon>Gammaproteobacteria</taxon>
        <taxon>Pseudomonadales</taxon>
        <taxon>Pseudomonadaceae</taxon>
        <taxon>Pseudomonas</taxon>
    </lineage>
</organism>
<dbReference type="PANTHER" id="PTHR36154:SF1">
    <property type="entry name" value="DNA-BINDING TRANSCRIPTIONAL ACTIVATOR ALPA"/>
    <property type="match status" value="1"/>
</dbReference>
<evidence type="ECO:0000313" key="2">
    <source>
        <dbReference type="EMBL" id="SDN46728.1"/>
    </source>
</evidence>
<evidence type="ECO:0000313" key="3">
    <source>
        <dbReference type="Proteomes" id="UP000242957"/>
    </source>
</evidence>
<dbReference type="STRING" id="198616.SAMN05216193_103120"/>
<dbReference type="InterPro" id="IPR010260">
    <property type="entry name" value="AlpA"/>
</dbReference>
<proteinExistence type="predicted"/>
<keyword evidence="3" id="KW-1185">Reference proteome</keyword>
<protein>
    <submittedName>
        <fullName evidence="2">Transcriptional regulator, AlpA family</fullName>
    </submittedName>
</protein>
<dbReference type="InterPro" id="IPR052931">
    <property type="entry name" value="Prophage_regulatory_activator"/>
</dbReference>
<dbReference type="Proteomes" id="UP000242957">
    <property type="component" value="Unassembled WGS sequence"/>
</dbReference>
<gene>
    <name evidence="2" type="ORF">SAMN05216193_103120</name>
</gene>
<reference evidence="3" key="1">
    <citation type="submission" date="2016-10" db="EMBL/GenBank/DDBJ databases">
        <authorList>
            <person name="Varghese N."/>
            <person name="Submissions S."/>
        </authorList>
    </citation>
    <scope>NUCLEOTIDE SEQUENCE [LARGE SCALE GENOMIC DNA]</scope>
    <source>
        <strain evidence="3">JCM 21621</strain>
    </source>
</reference>
<evidence type="ECO:0000256" key="1">
    <source>
        <dbReference type="SAM" id="MobiDB-lite"/>
    </source>
</evidence>